<gene>
    <name evidence="3" type="ORF">PS900_04185</name>
</gene>
<feature type="transmembrane region" description="Helical" evidence="1">
    <location>
        <begin position="142"/>
        <end position="165"/>
    </location>
</feature>
<feature type="transmembrane region" description="Helical" evidence="1">
    <location>
        <begin position="200"/>
        <end position="222"/>
    </location>
</feature>
<sequence>MVTFFFVLSGFVLAIAYLNRPTPSLRDFMISRVARIAPIYLVALLLVAAWKLKSGEFDVTDFFLCLFFLQSWFAESALALNSPGWSISVEMFFYAMFPITLVIVRRYAPGSTKPVAICALIWFFTQAINALLIHYFGMNNGFVSYFPPLHLVSFLLGISGGKLFFEKPASLHSLKGFIPLLLISILCVISLSMIDDLTLAVTYIDSSGSLCSPLFLLLILAVATNDECLSFLKCRYLIILGEASYALYILQAPVYGLFKRTILPMIGDPDIGFLCYCILLVAISVVVHFFLEVRLSSAIKRAFVINRAQRIGV</sequence>
<dbReference type="GO" id="GO:0016020">
    <property type="term" value="C:membrane"/>
    <property type="evidence" value="ECO:0007669"/>
    <property type="project" value="TreeGrafter"/>
</dbReference>
<dbReference type="PANTHER" id="PTHR23028">
    <property type="entry name" value="ACETYLTRANSFERASE"/>
    <property type="match status" value="1"/>
</dbReference>
<protein>
    <recommendedName>
        <fullName evidence="2">Acyltransferase 3 domain-containing protein</fullName>
    </recommendedName>
</protein>
<dbReference type="GO" id="GO:0016747">
    <property type="term" value="F:acyltransferase activity, transferring groups other than amino-acyl groups"/>
    <property type="evidence" value="ECO:0007669"/>
    <property type="project" value="InterPro"/>
</dbReference>
<feature type="domain" description="Acyltransferase 3" evidence="2">
    <location>
        <begin position="2"/>
        <end position="287"/>
    </location>
</feature>
<feature type="transmembrane region" description="Helical" evidence="1">
    <location>
        <begin position="28"/>
        <end position="50"/>
    </location>
</feature>
<organism evidence="3 4">
    <name type="scientific">Pseudomonas fluorescens</name>
    <dbReference type="NCBI Taxonomy" id="294"/>
    <lineage>
        <taxon>Bacteria</taxon>
        <taxon>Pseudomonadati</taxon>
        <taxon>Pseudomonadota</taxon>
        <taxon>Gammaproteobacteria</taxon>
        <taxon>Pseudomonadales</taxon>
        <taxon>Pseudomonadaceae</taxon>
        <taxon>Pseudomonas</taxon>
    </lineage>
</organism>
<feature type="transmembrane region" description="Helical" evidence="1">
    <location>
        <begin position="85"/>
        <end position="104"/>
    </location>
</feature>
<keyword evidence="1" id="KW-0472">Membrane</keyword>
<evidence type="ECO:0000313" key="4">
    <source>
        <dbReference type="Proteomes" id="UP000325723"/>
    </source>
</evidence>
<feature type="transmembrane region" description="Helical" evidence="1">
    <location>
        <begin position="234"/>
        <end position="251"/>
    </location>
</feature>
<dbReference type="GO" id="GO:0000271">
    <property type="term" value="P:polysaccharide biosynthetic process"/>
    <property type="evidence" value="ECO:0007669"/>
    <property type="project" value="TreeGrafter"/>
</dbReference>
<proteinExistence type="predicted"/>
<dbReference type="EMBL" id="CABVIE010000014">
    <property type="protein sequence ID" value="VVP27612.1"/>
    <property type="molecule type" value="Genomic_DNA"/>
</dbReference>
<keyword evidence="1" id="KW-0812">Transmembrane</keyword>
<accession>A0A8H2NUL2</accession>
<dbReference type="Proteomes" id="UP000325723">
    <property type="component" value="Unassembled WGS sequence"/>
</dbReference>
<dbReference type="Pfam" id="PF01757">
    <property type="entry name" value="Acyl_transf_3"/>
    <property type="match status" value="1"/>
</dbReference>
<name>A0A8H2NUL2_PSEFL</name>
<keyword evidence="1" id="KW-1133">Transmembrane helix</keyword>
<feature type="transmembrane region" description="Helical" evidence="1">
    <location>
        <begin position="116"/>
        <end position="136"/>
    </location>
</feature>
<comment type="caution">
    <text evidence="3">The sequence shown here is derived from an EMBL/GenBank/DDBJ whole genome shotgun (WGS) entry which is preliminary data.</text>
</comment>
<evidence type="ECO:0000256" key="1">
    <source>
        <dbReference type="SAM" id="Phobius"/>
    </source>
</evidence>
<evidence type="ECO:0000259" key="2">
    <source>
        <dbReference type="Pfam" id="PF01757"/>
    </source>
</evidence>
<dbReference type="PANTHER" id="PTHR23028:SF53">
    <property type="entry name" value="ACYL_TRANSF_3 DOMAIN-CONTAINING PROTEIN"/>
    <property type="match status" value="1"/>
</dbReference>
<reference evidence="3 4" key="1">
    <citation type="submission" date="2019-09" db="EMBL/GenBank/DDBJ databases">
        <authorList>
            <person name="Chandra G."/>
            <person name="Truman W A."/>
        </authorList>
    </citation>
    <scope>NUCLEOTIDE SEQUENCE [LARGE SCALE GENOMIC DNA]</scope>
    <source>
        <strain evidence="3">PS900</strain>
    </source>
</reference>
<dbReference type="AlphaFoldDB" id="A0A8H2NUL2"/>
<feature type="transmembrane region" description="Helical" evidence="1">
    <location>
        <begin position="177"/>
        <end position="194"/>
    </location>
</feature>
<evidence type="ECO:0000313" key="3">
    <source>
        <dbReference type="EMBL" id="VVP27612.1"/>
    </source>
</evidence>
<dbReference type="InterPro" id="IPR050879">
    <property type="entry name" value="Acyltransferase_3"/>
</dbReference>
<feature type="transmembrane region" description="Helical" evidence="1">
    <location>
        <begin position="271"/>
        <end position="291"/>
    </location>
</feature>
<dbReference type="InterPro" id="IPR002656">
    <property type="entry name" value="Acyl_transf_3_dom"/>
</dbReference>